<evidence type="ECO:0000313" key="1">
    <source>
        <dbReference type="EMBL" id="GMN31135.1"/>
    </source>
</evidence>
<reference evidence="1" key="1">
    <citation type="submission" date="2023-07" db="EMBL/GenBank/DDBJ databases">
        <title>draft genome sequence of fig (Ficus carica).</title>
        <authorList>
            <person name="Takahashi T."/>
            <person name="Nishimura K."/>
        </authorList>
    </citation>
    <scope>NUCLEOTIDE SEQUENCE</scope>
</reference>
<gene>
    <name evidence="1" type="ORF">TIFTF001_003123</name>
</gene>
<keyword evidence="2" id="KW-1185">Reference proteome</keyword>
<accession>A0AA88CTK3</accession>
<dbReference type="AlphaFoldDB" id="A0AA88CTK3"/>
<proteinExistence type="predicted"/>
<sequence>MRHLDRQISNEKSRMRVLHTRPARRMMHLHVSSPQQLLDQVRASSPFLRTPVAEVQSLTATRPRFVGPIESRHVVCGVGPLGLLVSFAEAKEKRKIK</sequence>
<dbReference type="Proteomes" id="UP001187192">
    <property type="component" value="Unassembled WGS sequence"/>
</dbReference>
<protein>
    <submittedName>
        <fullName evidence="1">Uncharacterized protein</fullName>
    </submittedName>
</protein>
<comment type="caution">
    <text evidence="1">The sequence shown here is derived from an EMBL/GenBank/DDBJ whole genome shotgun (WGS) entry which is preliminary data.</text>
</comment>
<dbReference type="EMBL" id="BTGU01000003">
    <property type="protein sequence ID" value="GMN31135.1"/>
    <property type="molecule type" value="Genomic_DNA"/>
</dbReference>
<evidence type="ECO:0000313" key="2">
    <source>
        <dbReference type="Proteomes" id="UP001187192"/>
    </source>
</evidence>
<name>A0AA88CTK3_FICCA</name>
<organism evidence="1 2">
    <name type="scientific">Ficus carica</name>
    <name type="common">Common fig</name>
    <dbReference type="NCBI Taxonomy" id="3494"/>
    <lineage>
        <taxon>Eukaryota</taxon>
        <taxon>Viridiplantae</taxon>
        <taxon>Streptophyta</taxon>
        <taxon>Embryophyta</taxon>
        <taxon>Tracheophyta</taxon>
        <taxon>Spermatophyta</taxon>
        <taxon>Magnoliopsida</taxon>
        <taxon>eudicotyledons</taxon>
        <taxon>Gunneridae</taxon>
        <taxon>Pentapetalae</taxon>
        <taxon>rosids</taxon>
        <taxon>fabids</taxon>
        <taxon>Rosales</taxon>
        <taxon>Moraceae</taxon>
        <taxon>Ficeae</taxon>
        <taxon>Ficus</taxon>
    </lineage>
</organism>